<evidence type="ECO:0000259" key="8">
    <source>
        <dbReference type="PROSITE" id="PS50002"/>
    </source>
</evidence>
<keyword evidence="11" id="KW-1185">Reference proteome</keyword>
<dbReference type="InterPro" id="IPR001452">
    <property type="entry name" value="SH3_domain"/>
</dbReference>
<dbReference type="PRINTS" id="PR00452">
    <property type="entry name" value="SH3DOMAIN"/>
</dbReference>
<organism evidence="10 11">
    <name type="scientific">Geodia barretti</name>
    <name type="common">Barrett's horny sponge</name>
    <dbReference type="NCBI Taxonomy" id="519541"/>
    <lineage>
        <taxon>Eukaryota</taxon>
        <taxon>Metazoa</taxon>
        <taxon>Porifera</taxon>
        <taxon>Demospongiae</taxon>
        <taxon>Heteroscleromorpha</taxon>
        <taxon>Tetractinellida</taxon>
        <taxon>Astrophorina</taxon>
        <taxon>Geodiidae</taxon>
        <taxon>Geodia</taxon>
    </lineage>
</organism>
<proteinExistence type="inferred from homology"/>
<evidence type="ECO:0000256" key="5">
    <source>
        <dbReference type="ARBA" id="ARBA00023329"/>
    </source>
</evidence>
<dbReference type="PROSITE" id="PS50195">
    <property type="entry name" value="PX"/>
    <property type="match status" value="1"/>
</dbReference>
<dbReference type="InterPro" id="IPR036871">
    <property type="entry name" value="PX_dom_sf"/>
</dbReference>
<dbReference type="PANTHER" id="PTHR45827:SF1">
    <property type="entry name" value="SORTING NEXIN"/>
    <property type="match status" value="1"/>
</dbReference>
<name>A0AA35S1S7_GEOBA</name>
<dbReference type="InterPro" id="IPR019497">
    <property type="entry name" value="Sorting_nexin_WASP-bd-dom"/>
</dbReference>
<evidence type="ECO:0000313" key="11">
    <source>
        <dbReference type="Proteomes" id="UP001174909"/>
    </source>
</evidence>
<dbReference type="GO" id="GO:0030659">
    <property type="term" value="C:cytoplasmic vesicle membrane"/>
    <property type="evidence" value="ECO:0007669"/>
    <property type="project" value="UniProtKB-SubCell"/>
</dbReference>
<sequence>VLEDPLSLIESKCITHIQATITAVQFSVEARVMYDFEGDTENGELVIKEGDEVVILDQNVGDGWWEARVTKSGQTGLVPETYIELLNGEGGRGGEYDEAQLEGDEQGWDEEEDEWDENPQDEGGGVSSSSRSYSESYHNRQRTESDRYGDQRSRSPATSEKSTGFGRAGTVKKNLNRFSPFVKAGAETFILGVASPKAHITAQDKLRIVLSPEQTPMWEPSPEPFTVDVRDPEKKKKFKGMKSFTAFRIVPSSTGRMVSRRYKHYDWLHQRLVEKFTVTAVPPLPDKQFYGRYGEDFVEKRRQKLQMWSNRIARHPVLCRSEVITHFFLCDDEGGWKAGKRRAEKDEIIAGVFFSTVEHPEVHMERETAESEVEHFGKFLHATKESVAKVRGKFIDHCNQMSGPFAAEFHKMAAVVNGLAQCFAIENKDYSKPLTDAISQAGETLRDIGQMHAEQPKYDMLPALDVLKEYIGMMQEFPDLVEIHRGAMRKVKDADRMKEEGRIDMVDADQVTTRSDTVSNVVLAEIYHYQHERVVDFRDLFKSLLGAKIQFYKEIVHKLEMAQGHFNDGTDL</sequence>
<dbReference type="EMBL" id="CASHTH010001917">
    <property type="protein sequence ID" value="CAI8021845.1"/>
    <property type="molecule type" value="Genomic_DNA"/>
</dbReference>
<dbReference type="InterPro" id="IPR036028">
    <property type="entry name" value="SH3-like_dom_sf"/>
</dbReference>
<feature type="region of interest" description="Disordered" evidence="7">
    <location>
        <begin position="88"/>
        <end position="168"/>
    </location>
</feature>
<dbReference type="InterPro" id="IPR027267">
    <property type="entry name" value="AH/BAR_dom_sf"/>
</dbReference>
<evidence type="ECO:0000256" key="2">
    <source>
        <dbReference type="ARBA" id="ARBA00010883"/>
    </source>
</evidence>
<dbReference type="GO" id="GO:0005886">
    <property type="term" value="C:plasma membrane"/>
    <property type="evidence" value="ECO:0007669"/>
    <property type="project" value="TreeGrafter"/>
</dbReference>
<dbReference type="Gene3D" id="1.20.1270.60">
    <property type="entry name" value="Arfaptin homology (AH) domain/BAR domain"/>
    <property type="match status" value="1"/>
</dbReference>
<evidence type="ECO:0000256" key="6">
    <source>
        <dbReference type="PROSITE-ProRule" id="PRU00192"/>
    </source>
</evidence>
<evidence type="ECO:0000256" key="4">
    <source>
        <dbReference type="ARBA" id="ARBA00023136"/>
    </source>
</evidence>
<feature type="compositionally biased region" description="Basic and acidic residues" evidence="7">
    <location>
        <begin position="137"/>
        <end position="153"/>
    </location>
</feature>
<dbReference type="Gene3D" id="2.30.30.40">
    <property type="entry name" value="SH3 Domains"/>
    <property type="match status" value="1"/>
</dbReference>
<keyword evidence="4" id="KW-0472">Membrane</keyword>
<dbReference type="GO" id="GO:0035091">
    <property type="term" value="F:phosphatidylinositol binding"/>
    <property type="evidence" value="ECO:0007669"/>
    <property type="project" value="InterPro"/>
</dbReference>
<dbReference type="SUPFAM" id="SSF64268">
    <property type="entry name" value="PX domain"/>
    <property type="match status" value="1"/>
</dbReference>
<dbReference type="Proteomes" id="UP001174909">
    <property type="component" value="Unassembled WGS sequence"/>
</dbReference>
<feature type="compositionally biased region" description="Low complexity" evidence="7">
    <location>
        <begin position="127"/>
        <end position="136"/>
    </location>
</feature>
<protein>
    <submittedName>
        <fullName evidence="10">Sorting nexin-33</fullName>
    </submittedName>
</protein>
<evidence type="ECO:0000256" key="3">
    <source>
        <dbReference type="ARBA" id="ARBA00022443"/>
    </source>
</evidence>
<dbReference type="PANTHER" id="PTHR45827">
    <property type="entry name" value="SORTING NEXIN"/>
    <property type="match status" value="1"/>
</dbReference>
<dbReference type="Pfam" id="PF10456">
    <property type="entry name" value="BAR_3_WASP_bdg"/>
    <property type="match status" value="1"/>
</dbReference>
<dbReference type="Gene3D" id="3.30.1520.10">
    <property type="entry name" value="Phox-like domain"/>
    <property type="match status" value="1"/>
</dbReference>
<dbReference type="Pfam" id="PF00787">
    <property type="entry name" value="PX"/>
    <property type="match status" value="1"/>
</dbReference>
<evidence type="ECO:0000256" key="1">
    <source>
        <dbReference type="ARBA" id="ARBA00004156"/>
    </source>
</evidence>
<dbReference type="GO" id="GO:0097320">
    <property type="term" value="P:plasma membrane tubulation"/>
    <property type="evidence" value="ECO:0007669"/>
    <property type="project" value="TreeGrafter"/>
</dbReference>
<dbReference type="FunFam" id="3.30.1520.10:FF:000004">
    <property type="entry name" value="Sorting nexin"/>
    <property type="match status" value="1"/>
</dbReference>
<dbReference type="SMART" id="SM00312">
    <property type="entry name" value="PX"/>
    <property type="match status" value="1"/>
</dbReference>
<feature type="non-terminal residue" evidence="10">
    <location>
        <position position="572"/>
    </location>
</feature>
<feature type="domain" description="SH3" evidence="8">
    <location>
        <begin position="25"/>
        <end position="88"/>
    </location>
</feature>
<comment type="caution">
    <text evidence="10">The sequence shown here is derived from an EMBL/GenBank/DDBJ whole genome shotgun (WGS) entry which is preliminary data.</text>
</comment>
<dbReference type="GO" id="GO:0016197">
    <property type="term" value="P:endosomal transport"/>
    <property type="evidence" value="ECO:0007669"/>
    <property type="project" value="TreeGrafter"/>
</dbReference>
<dbReference type="SMART" id="SM00326">
    <property type="entry name" value="SH3"/>
    <property type="match status" value="1"/>
</dbReference>
<dbReference type="SUPFAM" id="SSF50044">
    <property type="entry name" value="SH3-domain"/>
    <property type="match status" value="1"/>
</dbReference>
<dbReference type="AlphaFoldDB" id="A0AA35S1S7"/>
<keyword evidence="5" id="KW-0968">Cytoplasmic vesicle</keyword>
<comment type="similarity">
    <text evidence="2">Belongs to the sorting nexin family.</text>
</comment>
<keyword evidence="3 6" id="KW-0728">SH3 domain</keyword>
<evidence type="ECO:0000259" key="9">
    <source>
        <dbReference type="PROSITE" id="PS50195"/>
    </source>
</evidence>
<evidence type="ECO:0000256" key="7">
    <source>
        <dbReference type="SAM" id="MobiDB-lite"/>
    </source>
</evidence>
<feature type="compositionally biased region" description="Acidic residues" evidence="7">
    <location>
        <begin position="96"/>
        <end position="120"/>
    </location>
</feature>
<dbReference type="PROSITE" id="PS50002">
    <property type="entry name" value="SH3"/>
    <property type="match status" value="1"/>
</dbReference>
<dbReference type="GO" id="GO:0006897">
    <property type="term" value="P:endocytosis"/>
    <property type="evidence" value="ECO:0007669"/>
    <property type="project" value="TreeGrafter"/>
</dbReference>
<dbReference type="Pfam" id="PF00018">
    <property type="entry name" value="SH3_1"/>
    <property type="match status" value="1"/>
</dbReference>
<evidence type="ECO:0000313" key="10">
    <source>
        <dbReference type="EMBL" id="CAI8021845.1"/>
    </source>
</evidence>
<dbReference type="InterPro" id="IPR001683">
    <property type="entry name" value="PX_dom"/>
</dbReference>
<gene>
    <name evidence="10" type="ORF">GBAR_LOCUS12881</name>
</gene>
<reference evidence="10" key="1">
    <citation type="submission" date="2023-03" db="EMBL/GenBank/DDBJ databases">
        <authorList>
            <person name="Steffen K."/>
            <person name="Cardenas P."/>
        </authorList>
    </citation>
    <scope>NUCLEOTIDE SEQUENCE</scope>
</reference>
<feature type="domain" description="PX" evidence="9">
    <location>
        <begin position="225"/>
        <end position="335"/>
    </location>
</feature>
<accession>A0AA35S1S7</accession>
<comment type="subcellular location">
    <subcellularLocation>
        <location evidence="1">Cytoplasmic vesicle membrane</location>
    </subcellularLocation>
</comment>